<feature type="transmembrane region" description="Helical" evidence="1">
    <location>
        <begin position="65"/>
        <end position="87"/>
    </location>
</feature>
<evidence type="ECO:0000313" key="3">
    <source>
        <dbReference type="EMBL" id="CAI6341145.1"/>
    </source>
</evidence>
<keyword evidence="1" id="KW-0812">Transmembrane</keyword>
<keyword evidence="1" id="KW-1133">Transmembrane helix</keyword>
<dbReference type="EMBL" id="CAOQHR010000011">
    <property type="protein sequence ID" value="CAI6341145.1"/>
    <property type="molecule type" value="Genomic_DNA"/>
</dbReference>
<dbReference type="InterPro" id="IPR046623">
    <property type="entry name" value="DUF6536"/>
</dbReference>
<evidence type="ECO:0000313" key="4">
    <source>
        <dbReference type="Proteomes" id="UP001152607"/>
    </source>
</evidence>
<feature type="transmembrane region" description="Helical" evidence="1">
    <location>
        <begin position="117"/>
        <end position="138"/>
    </location>
</feature>
<keyword evidence="1" id="KW-0472">Membrane</keyword>
<dbReference type="PANTHER" id="PTHR35395:SF1">
    <property type="entry name" value="DUF6536 DOMAIN-CONTAINING PROTEIN"/>
    <property type="match status" value="1"/>
</dbReference>
<evidence type="ECO:0000259" key="2">
    <source>
        <dbReference type="Pfam" id="PF20163"/>
    </source>
</evidence>
<sequence length="750" mass="83334">MQGAREGQYHIVPISEPYVLDDDSSNRVKNECVDPEDEAKDGNRRMTAFNEVYTRYLSYSGWQKGIIYCIAAAMLVMLLTVSFLVWASTQSMLGAAVAIIFEGDCVEAKDLSTASHVVINILSTLLLGASNYCMHIACSPSRRDIDRMHARKKTLQIGINSVSNVFKLPWNRRIAWCILGLSSIPLYLISNSIIYSTTNAYYYTAALVTTDFLKGQYWNSEIVFRYIAGTADDPTGSKKDPGPEWHNWMDEVNEGRIQLTPLDNKACVEAYATAPFTTSRGNLLLLADASNPNTTSYRNNPLLTTYLGTYDFSGKRRGYSNSMSYNWLCARQEGELGWGRGPRCSDLIDRPDSLSLHTGVIKTVNDTDGSISSNLSTIPIKSCLGQQLSPRCTVEASLLLTGAVIFFIICKIVCMVWMSLRLADEPLAVLGDAVASSVNRPDPATVGACLATPDTFKTNGNWMQTRKWSSKTQRWGRAVSITQWLICSTLHLLAIAVATFLITVIVDNLEFDVSMGFPTLLRTSRFNTVNPTFMFLSIIRDTGNAASTLFRAVLLANTPQLVVSLIYISYNSVFSSMLMGLEWSQYAHIRRPLRVSYPKPGQRSTYRLQIPYRYGVPMMILVGSMHFFVSQSIYMVRLRIYTPEGMQIQDQFITTCGFSVLAWLVTTILVAVPLLVVVVACGFRTYRPGMARVRCNSAAISAACHSRPEEEEDAALKPLLWGEVTTNTLVGHCCFSTGPVILPVKDLLYA</sequence>
<feature type="transmembrane region" description="Helical" evidence="1">
    <location>
        <begin position="660"/>
        <end position="683"/>
    </location>
</feature>
<dbReference type="PANTHER" id="PTHR35395">
    <property type="entry name" value="DUF6536 DOMAIN-CONTAINING PROTEIN"/>
    <property type="match status" value="1"/>
</dbReference>
<evidence type="ECO:0000256" key="1">
    <source>
        <dbReference type="SAM" id="Phobius"/>
    </source>
</evidence>
<feature type="transmembrane region" description="Helical" evidence="1">
    <location>
        <begin position="561"/>
        <end position="581"/>
    </location>
</feature>
<accession>A0A9W4US41</accession>
<comment type="caution">
    <text evidence="3">The sequence shown here is derived from an EMBL/GenBank/DDBJ whole genome shotgun (WGS) entry which is preliminary data.</text>
</comment>
<proteinExistence type="predicted"/>
<feature type="transmembrane region" description="Helical" evidence="1">
    <location>
        <begin position="484"/>
        <end position="506"/>
    </location>
</feature>
<dbReference type="OrthoDB" id="5429634at2759"/>
<keyword evidence="4" id="KW-1185">Reference proteome</keyword>
<reference evidence="3" key="1">
    <citation type="submission" date="2023-01" db="EMBL/GenBank/DDBJ databases">
        <authorList>
            <person name="Van Ghelder C."/>
            <person name="Rancurel C."/>
        </authorList>
    </citation>
    <scope>NUCLEOTIDE SEQUENCE</scope>
    <source>
        <strain evidence="3">CNCM I-4278</strain>
    </source>
</reference>
<organism evidence="3 4">
    <name type="scientific">Periconia digitata</name>
    <dbReference type="NCBI Taxonomy" id="1303443"/>
    <lineage>
        <taxon>Eukaryota</taxon>
        <taxon>Fungi</taxon>
        <taxon>Dikarya</taxon>
        <taxon>Ascomycota</taxon>
        <taxon>Pezizomycotina</taxon>
        <taxon>Dothideomycetes</taxon>
        <taxon>Pleosporomycetidae</taxon>
        <taxon>Pleosporales</taxon>
        <taxon>Massarineae</taxon>
        <taxon>Periconiaceae</taxon>
        <taxon>Periconia</taxon>
    </lineage>
</organism>
<dbReference type="Pfam" id="PF20163">
    <property type="entry name" value="DUF6536"/>
    <property type="match status" value="1"/>
</dbReference>
<feature type="domain" description="DUF6536" evidence="2">
    <location>
        <begin position="62"/>
        <end position="213"/>
    </location>
</feature>
<protein>
    <recommendedName>
        <fullName evidence="2">DUF6536 domain-containing protein</fullName>
    </recommendedName>
</protein>
<dbReference type="Proteomes" id="UP001152607">
    <property type="component" value="Unassembled WGS sequence"/>
</dbReference>
<gene>
    <name evidence="3" type="ORF">PDIGIT_LOCUS14338</name>
</gene>
<feature type="transmembrane region" description="Helical" evidence="1">
    <location>
        <begin position="174"/>
        <end position="195"/>
    </location>
</feature>
<name>A0A9W4US41_9PLEO</name>
<feature type="transmembrane region" description="Helical" evidence="1">
    <location>
        <begin position="396"/>
        <end position="418"/>
    </location>
</feature>
<dbReference type="AlphaFoldDB" id="A0A9W4US41"/>
<feature type="transmembrane region" description="Helical" evidence="1">
    <location>
        <begin position="614"/>
        <end position="636"/>
    </location>
</feature>